<feature type="transmembrane region" description="Helical" evidence="6">
    <location>
        <begin position="231"/>
        <end position="255"/>
    </location>
</feature>
<feature type="transmembrane region" description="Helical" evidence="6">
    <location>
        <begin position="143"/>
        <end position="162"/>
    </location>
</feature>
<dbReference type="PANTHER" id="PTHR23528">
    <property type="match status" value="1"/>
</dbReference>
<dbReference type="Proteomes" id="UP000601171">
    <property type="component" value="Unassembled WGS sequence"/>
</dbReference>
<dbReference type="EMBL" id="JACRTG010000030">
    <property type="protein sequence ID" value="MBC8589061.1"/>
    <property type="molecule type" value="Genomic_DNA"/>
</dbReference>
<feature type="transmembrane region" description="Helical" evidence="6">
    <location>
        <begin position="267"/>
        <end position="285"/>
    </location>
</feature>
<evidence type="ECO:0000313" key="9">
    <source>
        <dbReference type="Proteomes" id="UP000601171"/>
    </source>
</evidence>
<feature type="transmembrane region" description="Helical" evidence="6">
    <location>
        <begin position="7"/>
        <end position="25"/>
    </location>
</feature>
<keyword evidence="2" id="KW-0813">Transport</keyword>
<evidence type="ECO:0000256" key="3">
    <source>
        <dbReference type="ARBA" id="ARBA00022692"/>
    </source>
</evidence>
<feature type="transmembrane region" description="Helical" evidence="6">
    <location>
        <begin position="297"/>
        <end position="315"/>
    </location>
</feature>
<dbReference type="InterPro" id="IPR020846">
    <property type="entry name" value="MFS_dom"/>
</dbReference>
<name>A0A926EUC8_9FIRM</name>
<feature type="transmembrane region" description="Helical" evidence="6">
    <location>
        <begin position="358"/>
        <end position="375"/>
    </location>
</feature>
<dbReference type="GO" id="GO:0005886">
    <property type="term" value="C:plasma membrane"/>
    <property type="evidence" value="ECO:0007669"/>
    <property type="project" value="UniProtKB-SubCell"/>
</dbReference>
<evidence type="ECO:0000259" key="7">
    <source>
        <dbReference type="PROSITE" id="PS50850"/>
    </source>
</evidence>
<dbReference type="InterPro" id="IPR011701">
    <property type="entry name" value="MFS"/>
</dbReference>
<keyword evidence="4 6" id="KW-1133">Transmembrane helix</keyword>
<evidence type="ECO:0000256" key="1">
    <source>
        <dbReference type="ARBA" id="ARBA00004651"/>
    </source>
</evidence>
<dbReference type="Pfam" id="PF07690">
    <property type="entry name" value="MFS_1"/>
    <property type="match status" value="1"/>
</dbReference>
<dbReference type="AlphaFoldDB" id="A0A926EUC8"/>
<comment type="subcellular location">
    <subcellularLocation>
        <location evidence="1">Cell membrane</location>
        <topology evidence="1">Multi-pass membrane protein</topology>
    </subcellularLocation>
</comment>
<sequence length="426" mass="46929">MKLNYKRTFFIGLAFLSISAFWQLYDNIIPLILQNTFEIGETLTGAIMAVDNVLALFLLPLFGSLSDRVNTKLGKRTPFILAGTVIAVLSMTLIPIADQTKNFTLFFISLGVVLLAMSSYRSPAVALMPDLTPKELRSKANSIINLMGAVGAIITLAMISILIPKTAHPNYTKIFSSVSALMIISITILLITIREKKLSMEISNDNIAPEKEHIKNTNKDMSMPKDVKRSLYFILASIFLWFVAYNAVTTAFSRYAVKVWNLQGGSFANALMVATGAAILAYIPIGIISTNIGRKKTIMAGIIIMSISYFFGFLFKEYSPMINVVFAFTGIGWAAINVNSYPMVVEMSKSSDVGKYTGLYYTFSMAAQVLTPILSGALLENISYRTLFPYSLIFSLLSLCTMSMVRHGDSKPPKKSSALDHFAVDN</sequence>
<organism evidence="8 9">
    <name type="scientific">Paratissierella segnis</name>
    <dbReference type="NCBI Taxonomy" id="2763679"/>
    <lineage>
        <taxon>Bacteria</taxon>
        <taxon>Bacillati</taxon>
        <taxon>Bacillota</taxon>
        <taxon>Tissierellia</taxon>
        <taxon>Tissierellales</taxon>
        <taxon>Tissierellaceae</taxon>
        <taxon>Paratissierella</taxon>
    </lineage>
</organism>
<comment type="caution">
    <text evidence="8">The sequence shown here is derived from an EMBL/GenBank/DDBJ whole genome shotgun (WGS) entry which is preliminary data.</text>
</comment>
<gene>
    <name evidence="8" type="ORF">H8707_12640</name>
</gene>
<dbReference type="Gene3D" id="1.20.1250.20">
    <property type="entry name" value="MFS general substrate transporter like domains"/>
    <property type="match status" value="2"/>
</dbReference>
<dbReference type="PROSITE" id="PS50850">
    <property type="entry name" value="MFS"/>
    <property type="match status" value="1"/>
</dbReference>
<keyword evidence="3 6" id="KW-0812">Transmembrane</keyword>
<evidence type="ECO:0000256" key="6">
    <source>
        <dbReference type="SAM" id="Phobius"/>
    </source>
</evidence>
<dbReference type="SUPFAM" id="SSF103473">
    <property type="entry name" value="MFS general substrate transporter"/>
    <property type="match status" value="1"/>
</dbReference>
<dbReference type="RefSeq" id="WP_262430524.1">
    <property type="nucleotide sequence ID" value="NZ_JACRTG010000030.1"/>
</dbReference>
<feature type="transmembrane region" description="Helical" evidence="6">
    <location>
        <begin position="174"/>
        <end position="193"/>
    </location>
</feature>
<keyword evidence="9" id="KW-1185">Reference proteome</keyword>
<protein>
    <submittedName>
        <fullName evidence="8">MFS transporter</fullName>
    </submittedName>
</protein>
<feature type="transmembrane region" description="Helical" evidence="6">
    <location>
        <begin position="77"/>
        <end position="97"/>
    </location>
</feature>
<feature type="transmembrane region" description="Helical" evidence="6">
    <location>
        <begin position="45"/>
        <end position="65"/>
    </location>
</feature>
<feature type="transmembrane region" description="Helical" evidence="6">
    <location>
        <begin position="387"/>
        <end position="405"/>
    </location>
</feature>
<reference evidence="8" key="1">
    <citation type="submission" date="2020-08" db="EMBL/GenBank/DDBJ databases">
        <title>Genome public.</title>
        <authorList>
            <person name="Liu C."/>
            <person name="Sun Q."/>
        </authorList>
    </citation>
    <scope>NUCLEOTIDE SEQUENCE</scope>
    <source>
        <strain evidence="8">BX21</strain>
    </source>
</reference>
<evidence type="ECO:0000256" key="4">
    <source>
        <dbReference type="ARBA" id="ARBA00022989"/>
    </source>
</evidence>
<feature type="domain" description="Major facilitator superfamily (MFS) profile" evidence="7">
    <location>
        <begin position="1"/>
        <end position="409"/>
    </location>
</feature>
<evidence type="ECO:0000313" key="8">
    <source>
        <dbReference type="EMBL" id="MBC8589061.1"/>
    </source>
</evidence>
<evidence type="ECO:0000256" key="2">
    <source>
        <dbReference type="ARBA" id="ARBA00022448"/>
    </source>
</evidence>
<feature type="transmembrane region" description="Helical" evidence="6">
    <location>
        <begin position="103"/>
        <end position="122"/>
    </location>
</feature>
<keyword evidence="5 6" id="KW-0472">Membrane</keyword>
<dbReference type="PANTHER" id="PTHR23528:SF1">
    <property type="entry name" value="MAJOR FACILITATOR SUPERFAMILY (MFS) PROFILE DOMAIN-CONTAINING PROTEIN"/>
    <property type="match status" value="1"/>
</dbReference>
<dbReference type="InterPro" id="IPR036259">
    <property type="entry name" value="MFS_trans_sf"/>
</dbReference>
<accession>A0A926EUC8</accession>
<proteinExistence type="predicted"/>
<evidence type="ECO:0000256" key="5">
    <source>
        <dbReference type="ARBA" id="ARBA00023136"/>
    </source>
</evidence>
<dbReference type="GO" id="GO:0022857">
    <property type="term" value="F:transmembrane transporter activity"/>
    <property type="evidence" value="ECO:0007669"/>
    <property type="project" value="InterPro"/>
</dbReference>